<reference evidence="2" key="1">
    <citation type="submission" date="2020-09" db="EMBL/GenBank/DDBJ databases">
        <title>Bosea spartocytisi sp. nov. a root nodule endophyte of Spartocytisus supranubius in the high mountain ecosystem fo the Teide National Park (Canary Islands, Spain).</title>
        <authorList>
            <person name="Pulido-Suarez L."/>
            <person name="Peix A."/>
            <person name="Igual J.M."/>
            <person name="Socas-Perez N."/>
            <person name="Velazquez E."/>
            <person name="Flores-Felix J.D."/>
            <person name="Leon-Barrios M."/>
        </authorList>
    </citation>
    <scope>NUCLEOTIDE SEQUENCE</scope>
    <source>
        <strain evidence="2">SSUT16</strain>
    </source>
</reference>
<organism evidence="2 3">
    <name type="scientific">Bosea spartocytisi</name>
    <dbReference type="NCBI Taxonomy" id="2773451"/>
    <lineage>
        <taxon>Bacteria</taxon>
        <taxon>Pseudomonadati</taxon>
        <taxon>Pseudomonadota</taxon>
        <taxon>Alphaproteobacteria</taxon>
        <taxon>Hyphomicrobiales</taxon>
        <taxon>Boseaceae</taxon>
        <taxon>Bosea</taxon>
    </lineage>
</organism>
<dbReference type="Proteomes" id="UP000619295">
    <property type="component" value="Unassembled WGS sequence"/>
</dbReference>
<dbReference type="Pfam" id="PF05119">
    <property type="entry name" value="Terminase_4"/>
    <property type="match status" value="1"/>
</dbReference>
<evidence type="ECO:0000256" key="1">
    <source>
        <dbReference type="SAM" id="MobiDB-lite"/>
    </source>
</evidence>
<comment type="caution">
    <text evidence="2">The sequence shown here is derived from an EMBL/GenBank/DDBJ whole genome shotgun (WGS) entry which is preliminary data.</text>
</comment>
<evidence type="ECO:0000313" key="3">
    <source>
        <dbReference type="Proteomes" id="UP000619295"/>
    </source>
</evidence>
<dbReference type="InterPro" id="IPR006448">
    <property type="entry name" value="Phage_term_ssu_P27"/>
</dbReference>
<dbReference type="EMBL" id="JACXWY010000005">
    <property type="protein sequence ID" value="MBD3845952.1"/>
    <property type="molecule type" value="Genomic_DNA"/>
</dbReference>
<name>A0A927I038_9HYPH</name>
<accession>A0A927I038</accession>
<keyword evidence="3" id="KW-1185">Reference proteome</keyword>
<sequence length="237" mass="25944">MDPAPAGEVGVLLREIFATGFFWRTEVGRRKDAPALQAAKGFPGKRRAKVMKAAADLAAKAQPAADQVATARDPFAAPSMFRQAPAYYARALEVWSDTIRGLRVMGRLDSRYSPSIAIYCVAVQEWEAACKHIRQNGFTMKVKRTTGDTWLRPNPMLDVRSAAESTIRDKAKEFGLSPLFDQDLLRVQSFNRSQGDLFNPEPDAAPALGGEAPPRPAAEDPMDLMNRADSAPPGKLN</sequence>
<protein>
    <submittedName>
        <fullName evidence="2">P27 family phage terminase small subunit</fullName>
    </submittedName>
</protein>
<dbReference type="AlphaFoldDB" id="A0A927I038"/>
<feature type="region of interest" description="Disordered" evidence="1">
    <location>
        <begin position="193"/>
        <end position="237"/>
    </location>
</feature>
<evidence type="ECO:0000313" key="2">
    <source>
        <dbReference type="EMBL" id="MBD3845952.1"/>
    </source>
</evidence>
<proteinExistence type="predicted"/>
<dbReference type="RefSeq" id="WP_191124043.1">
    <property type="nucleotide sequence ID" value="NZ_JACXWY010000005.1"/>
</dbReference>
<gene>
    <name evidence="2" type="ORF">IED13_09605</name>
</gene>